<feature type="domain" description="Bacterial surface antigen (D15)" evidence="3">
    <location>
        <begin position="124"/>
        <end position="342"/>
    </location>
</feature>
<evidence type="ECO:0000256" key="2">
    <source>
        <dbReference type="ARBA" id="ARBA00023136"/>
    </source>
</evidence>
<dbReference type="GO" id="GO:0019867">
    <property type="term" value="C:outer membrane"/>
    <property type="evidence" value="ECO:0007669"/>
    <property type="project" value="InterPro"/>
</dbReference>
<evidence type="ECO:0000313" key="5">
    <source>
        <dbReference type="Proteomes" id="UP000236327"/>
    </source>
</evidence>
<keyword evidence="2" id="KW-0472">Membrane</keyword>
<protein>
    <recommendedName>
        <fullName evidence="3">Bacterial surface antigen (D15) domain-containing protein</fullName>
    </recommendedName>
</protein>
<dbReference type="EMBL" id="LYMM01000002">
    <property type="protein sequence ID" value="PNU06596.1"/>
    <property type="molecule type" value="Genomic_DNA"/>
</dbReference>
<comment type="subcellular location">
    <subcellularLocation>
        <location evidence="1">Membrane</location>
    </subcellularLocation>
</comment>
<evidence type="ECO:0000256" key="1">
    <source>
        <dbReference type="ARBA" id="ARBA00004370"/>
    </source>
</evidence>
<sequence length="372" mass="39462">MPVLAAFCSAASASAAGPGDDVSEIEEQIEAAAKATDIAITPGRDILAVPLPITSPSLGTGLVAAGVAFYNPNGAPSPWISGGAVMKTSNGNWLVGGFHSMSLDDDRIRLNGLVATGKIVADYYGIGAQAGDRNVSTELDQRMTVIRLQAQTRLANRTYLGARLMYLDIDASGDAEPEYPDLVVPDRMADSRLVQLGPVVTYDSRDDSLNPGSGLYAHAEWLFDLKALGGDFGSNRLTAGVSYYRPVAERSVLAFHAGICAASSNAPFYGLCLYGQNNDLRGYKTGRYRDRASWAMQGELRRRLKGRLGAVVFAGVGGIAPSLSRIDDSRFLPAAGAGLRFQPSRDTNINVRLDFAVGRDSSGLYLGIAEAF</sequence>
<comment type="caution">
    <text evidence="4">The sequence shown here is derived from an EMBL/GenBank/DDBJ whole genome shotgun (WGS) entry which is preliminary data.</text>
</comment>
<dbReference type="Pfam" id="PF01103">
    <property type="entry name" value="Omp85"/>
    <property type="match status" value="1"/>
</dbReference>
<reference evidence="4 5" key="1">
    <citation type="submission" date="2016-05" db="EMBL/GenBank/DDBJ databases">
        <title>Complete genome sequence of Novosphingobium guangzhouense SA925(T).</title>
        <authorList>
            <person name="Sha S."/>
        </authorList>
    </citation>
    <scope>NUCLEOTIDE SEQUENCE [LARGE SCALE GENOMIC DNA]</scope>
    <source>
        <strain evidence="4 5">SA925</strain>
    </source>
</reference>
<gene>
    <name evidence="4" type="ORF">A8V01_02175</name>
</gene>
<accession>A0A2K2G6D0</accession>
<evidence type="ECO:0000259" key="3">
    <source>
        <dbReference type="Pfam" id="PF01103"/>
    </source>
</evidence>
<proteinExistence type="predicted"/>
<dbReference type="Proteomes" id="UP000236327">
    <property type="component" value="Unassembled WGS sequence"/>
</dbReference>
<organism evidence="4 5">
    <name type="scientific">Novosphingobium guangzhouense</name>
    <dbReference type="NCBI Taxonomy" id="1850347"/>
    <lineage>
        <taxon>Bacteria</taxon>
        <taxon>Pseudomonadati</taxon>
        <taxon>Pseudomonadota</taxon>
        <taxon>Alphaproteobacteria</taxon>
        <taxon>Sphingomonadales</taxon>
        <taxon>Sphingomonadaceae</taxon>
        <taxon>Novosphingobium</taxon>
    </lineage>
</organism>
<keyword evidence="5" id="KW-1185">Reference proteome</keyword>
<evidence type="ECO:0000313" key="4">
    <source>
        <dbReference type="EMBL" id="PNU06596.1"/>
    </source>
</evidence>
<dbReference type="Gene3D" id="2.40.160.50">
    <property type="entry name" value="membrane protein fhac: a member of the omp85/tpsb transporter family"/>
    <property type="match status" value="1"/>
</dbReference>
<name>A0A2K2G6D0_9SPHN</name>
<dbReference type="InterPro" id="IPR000184">
    <property type="entry name" value="Bac_surfAg_D15"/>
</dbReference>
<dbReference type="AlphaFoldDB" id="A0A2K2G6D0"/>